<reference evidence="2 3" key="1">
    <citation type="journal article" date="2016" name="Nat. Commun.">
        <title>Thousands of microbial genomes shed light on interconnected biogeochemical processes in an aquifer system.</title>
        <authorList>
            <person name="Anantharaman K."/>
            <person name="Brown C.T."/>
            <person name="Hug L.A."/>
            <person name="Sharon I."/>
            <person name="Castelle C.J."/>
            <person name="Probst A.J."/>
            <person name="Thomas B.C."/>
            <person name="Singh A."/>
            <person name="Wilkins M.J."/>
            <person name="Karaoz U."/>
            <person name="Brodie E.L."/>
            <person name="Williams K.H."/>
            <person name="Hubbard S.S."/>
            <person name="Banfield J.F."/>
        </authorList>
    </citation>
    <scope>NUCLEOTIDE SEQUENCE [LARGE SCALE GENOMIC DNA]</scope>
</reference>
<feature type="transmembrane region" description="Helical" evidence="1">
    <location>
        <begin position="64"/>
        <end position="85"/>
    </location>
</feature>
<keyword evidence="1" id="KW-1003">Cell membrane</keyword>
<protein>
    <recommendedName>
        <fullName evidence="1">Probable queuosine precursor transporter</fullName>
        <shortName evidence="1">Q precursor transporter</shortName>
    </recommendedName>
</protein>
<dbReference type="PANTHER" id="PTHR34300:SF2">
    <property type="entry name" value="QUEUOSINE PRECURSOR TRANSPORTER-RELATED"/>
    <property type="match status" value="1"/>
</dbReference>
<accession>A0A1F5RY65</accession>
<dbReference type="InterPro" id="IPR003744">
    <property type="entry name" value="YhhQ"/>
</dbReference>
<dbReference type="AlphaFoldDB" id="A0A1F5RY65"/>
<feature type="transmembrane region" description="Helical" evidence="1">
    <location>
        <begin position="178"/>
        <end position="200"/>
    </location>
</feature>
<feature type="transmembrane region" description="Helical" evidence="1">
    <location>
        <begin position="105"/>
        <end position="129"/>
    </location>
</feature>
<dbReference type="NCBIfam" id="TIGR00697">
    <property type="entry name" value="queuosine precursor transporter"/>
    <property type="match status" value="1"/>
</dbReference>
<comment type="similarity">
    <text evidence="1">Belongs to the vitamin uptake transporter (VUT/ECF) (TC 2.A.88) family. Q precursor transporter subfamily.</text>
</comment>
<evidence type="ECO:0000256" key="1">
    <source>
        <dbReference type="HAMAP-Rule" id="MF_02088"/>
    </source>
</evidence>
<comment type="subcellular location">
    <subcellularLocation>
        <location evidence="1">Cell membrane</location>
        <topology evidence="1">Multi-pass membrane protein</topology>
    </subcellularLocation>
</comment>
<evidence type="ECO:0000313" key="3">
    <source>
        <dbReference type="Proteomes" id="UP000177691"/>
    </source>
</evidence>
<dbReference type="PANTHER" id="PTHR34300">
    <property type="entry name" value="QUEUOSINE PRECURSOR TRANSPORTER-RELATED"/>
    <property type="match status" value="1"/>
</dbReference>
<keyword evidence="1" id="KW-1133">Transmembrane helix</keyword>
<proteinExistence type="inferred from homology"/>
<dbReference type="Proteomes" id="UP000177691">
    <property type="component" value="Unassembled WGS sequence"/>
</dbReference>
<comment type="caution">
    <text evidence="2">The sequence shown here is derived from an EMBL/GenBank/DDBJ whole genome shotgun (WGS) entry which is preliminary data.</text>
</comment>
<gene>
    <name evidence="2" type="ORF">A3D54_00795</name>
</gene>
<dbReference type="GO" id="GO:0005886">
    <property type="term" value="C:plasma membrane"/>
    <property type="evidence" value="ECO:0007669"/>
    <property type="project" value="UniProtKB-SubCell"/>
</dbReference>
<evidence type="ECO:0000313" key="2">
    <source>
        <dbReference type="EMBL" id="OGF19183.1"/>
    </source>
</evidence>
<sequence>MNQKIFIALTMYLTALIASNTLGIKLMPFIFGTHLSVAIFAFPIVFLMTDVIGEVYGKELARMFVRMGIYCTALFIGFNFLANLMPASPDFFMRESYGQIFGLSLRFAVASLVAFAIGEYQDVFSFFFLRAKLGGKLFWLRSNLSNLWGQLVDTVIWSSIAFAGVYPLKVIIMIIIPWWLFKFGMGILYTPLSYLGIWLLRRQEEKT</sequence>
<feature type="transmembrane region" description="Helical" evidence="1">
    <location>
        <begin position="33"/>
        <end position="52"/>
    </location>
</feature>
<comment type="function">
    <text evidence="1">Involved in the import of queuosine (Q) precursors, required for Q precursor salvage.</text>
</comment>
<dbReference type="GO" id="GO:0022857">
    <property type="term" value="F:transmembrane transporter activity"/>
    <property type="evidence" value="ECO:0007669"/>
    <property type="project" value="UniProtKB-UniRule"/>
</dbReference>
<keyword evidence="1" id="KW-0812">Transmembrane</keyword>
<dbReference type="EMBL" id="MFFU01000024">
    <property type="protein sequence ID" value="OGF19183.1"/>
    <property type="molecule type" value="Genomic_DNA"/>
</dbReference>
<dbReference type="Pfam" id="PF02592">
    <property type="entry name" value="Vut_1"/>
    <property type="match status" value="1"/>
</dbReference>
<feature type="transmembrane region" description="Helical" evidence="1">
    <location>
        <begin position="150"/>
        <end position="172"/>
    </location>
</feature>
<organism evidence="2 3">
    <name type="scientific">Candidatus Falkowbacteria bacterium RIFCSPHIGHO2_02_FULL_45_15</name>
    <dbReference type="NCBI Taxonomy" id="1797987"/>
    <lineage>
        <taxon>Bacteria</taxon>
        <taxon>Candidatus Falkowiibacteriota</taxon>
    </lineage>
</organism>
<keyword evidence="1" id="KW-0472">Membrane</keyword>
<dbReference type="HAMAP" id="MF_02088">
    <property type="entry name" value="Q_prec_transport"/>
    <property type="match status" value="1"/>
</dbReference>
<keyword evidence="1" id="KW-0813">Transport</keyword>
<name>A0A1F5RY65_9BACT</name>